<dbReference type="RefSeq" id="WP_074932316.1">
    <property type="nucleotide sequence ID" value="NZ_FORI01000007.1"/>
</dbReference>
<dbReference type="Proteomes" id="UP000182737">
    <property type="component" value="Unassembled WGS sequence"/>
</dbReference>
<reference evidence="2" key="1">
    <citation type="submission" date="2016-10" db="EMBL/GenBank/DDBJ databases">
        <authorList>
            <person name="Varghese N."/>
            <person name="Submissions S."/>
        </authorList>
    </citation>
    <scope>NUCLEOTIDE SEQUENCE [LARGE SCALE GENOMIC DNA]</scope>
    <source>
        <strain evidence="2">XBD1002</strain>
    </source>
</reference>
<name>A0A1I3LP44_9SPIR</name>
<dbReference type="AlphaFoldDB" id="A0A1I3LP44"/>
<keyword evidence="2" id="KW-1185">Reference proteome</keyword>
<organism evidence="1 2">
    <name type="scientific">Treponema bryantii</name>
    <dbReference type="NCBI Taxonomy" id="163"/>
    <lineage>
        <taxon>Bacteria</taxon>
        <taxon>Pseudomonadati</taxon>
        <taxon>Spirochaetota</taxon>
        <taxon>Spirochaetia</taxon>
        <taxon>Spirochaetales</taxon>
        <taxon>Treponemataceae</taxon>
        <taxon>Treponema</taxon>
    </lineage>
</organism>
<protein>
    <submittedName>
        <fullName evidence="1">Uncharacterized protein</fullName>
    </submittedName>
</protein>
<dbReference type="EMBL" id="FORI01000007">
    <property type="protein sequence ID" value="SFI86256.1"/>
    <property type="molecule type" value="Genomic_DNA"/>
</dbReference>
<gene>
    <name evidence="1" type="ORF">SAMN04487775_10798</name>
</gene>
<sequence length="247" mass="28849">MMSKIEDEFKKAEMYQLLKYPKLSGCIRDGVLYPEAYKESPLKMMIILKEPFDEWDEITQSPVGGDFCFEDVTNNLEAEYSKGLNRTWLKVAAMAYAIKNNTEYTEDLSLEQVREGLSCICWINLSKTPWKNQSDIKDINYLARVADWEPVVKCQLESTDFNLIFYGYTWDCSMLNPIEPKNRWDYTKVKDKQDYNYSSATGKKYGIQIFHYQGSNKIIVNGYHPEFGNSACWQTGFIQNYINKYGL</sequence>
<accession>A0A1I3LP44</accession>
<evidence type="ECO:0000313" key="1">
    <source>
        <dbReference type="EMBL" id="SFI86256.1"/>
    </source>
</evidence>
<evidence type="ECO:0000313" key="2">
    <source>
        <dbReference type="Proteomes" id="UP000182737"/>
    </source>
</evidence>
<proteinExistence type="predicted"/>
<dbReference type="OrthoDB" id="1063781at2"/>